<organism evidence="6 7">
    <name type="scientific">Leptosia nina</name>
    <dbReference type="NCBI Taxonomy" id="320188"/>
    <lineage>
        <taxon>Eukaryota</taxon>
        <taxon>Metazoa</taxon>
        <taxon>Ecdysozoa</taxon>
        <taxon>Arthropoda</taxon>
        <taxon>Hexapoda</taxon>
        <taxon>Insecta</taxon>
        <taxon>Pterygota</taxon>
        <taxon>Neoptera</taxon>
        <taxon>Endopterygota</taxon>
        <taxon>Lepidoptera</taxon>
        <taxon>Glossata</taxon>
        <taxon>Ditrysia</taxon>
        <taxon>Papilionoidea</taxon>
        <taxon>Pieridae</taxon>
        <taxon>Pierinae</taxon>
        <taxon>Leptosia</taxon>
    </lineage>
</organism>
<feature type="compositionally biased region" description="Polar residues" evidence="5">
    <location>
        <begin position="402"/>
        <end position="412"/>
    </location>
</feature>
<feature type="region of interest" description="Disordered" evidence="5">
    <location>
        <begin position="1149"/>
        <end position="1176"/>
    </location>
</feature>
<keyword evidence="2" id="KW-0813">Transport</keyword>
<reference evidence="6 7" key="1">
    <citation type="submission" date="2023-11" db="EMBL/GenBank/DDBJ databases">
        <authorList>
            <person name="Okamura Y."/>
        </authorList>
    </citation>
    <scope>NUCLEOTIDE SEQUENCE [LARGE SCALE GENOMIC DNA]</scope>
</reference>
<proteinExistence type="inferred from homology"/>
<sequence length="1246" mass="141449">MKDDDENEENTFGVTRYACMPSLVALQQMRNRLHLAFLGRKLMKWTMLATGRELRRIAGELDGVYKGFNDDMREAFILLARSRYFYPELNKMVIENVPKQAGVVVIPTTKAVSAVKLMHYKIYETEAKPYVHLGIEKGGQTILETKKAWLELLKRLILMLQLRTSFETVEGSNKAATKKMNVLGKIVIPKTNVTMAYINNELEELAREEFFRLKKVLDIKRKLKKGKEVKKPVEEKPKKKRKPIIPPPEEIEEGKCILCGAIIQEEPITEEEKALQDEKLERLKAQINEIVNITRGLNEEGILHTNVNDFLKTAEDLKEKIGTSEYSFDFEQISVDLNIDELCLDCRVKYLEEHKKKEVEEPSTSTTEEPLLPEESKDVPSPDLSHATGVTIKEPSKETLRSGKTPQPSEVYSQPDIELGTFETEEKEIVKIKRVRNEDGTYSEQKKVIKIKREVKAPVRGKSTASNANNSRVSEQQSEASRKSPYSGSRTIGLVELKTGKKAVMRKFYQRKVKSVPITPACLITEPMQRFSVSSATLLQLDSDTNYSSSSDEFLIISYSKSDLKIGKAKGNQHDSTVAIAAVTTSEEELLLKILDTSDIYSIGLRSQSILKLNKLSKLIVKEVYKQPETPSPGLSTTTSWQTKEGLESEHILESDLKLEYIKKHINDLIILGKTFIGTGVEYIDVTEFLQICENAKEKIEETFKTNSESQSPYKEDYNTRLDNFKGHLRDVIELAKDLKEDTIVDPNVENFIHACEQVDEKINVDRTKSMKSTDKTRLQKLDSHIDDVVRITREYKKQGILSPSVEEFMNSCKTIKLKIKEYSAQESKVDKINHLKEHVSDLEVLTDEVKKKGLESKSMEDFSKSCKKFKDKLESYAKSDRKDIALSTLLEQIDETIGISMEAKDIGIVGDSIEDLVKSSEKLKKRFMPVEDTKSRILKSLKANIDDVMSIIDRYKEESLVSDSVEDFLRTCEMARHRIDEYEVFPPNTEVKPSEPPCYGNCGVSCNTPYHTEVIMPSEDMEICKSCNKMFQKENSSLTPCGSCTDEMKEVKVPSDFSVCETCSNTAEPILEVVESPSKISDDDSDDIVYCDICRKVVRTKHDHEPPTVDSKTGYFEKKKRKVVKITRSQNPDGTIREETQTISIRKVRRDNTQTSLEDDDDDDDDGDTSESSDDGTRVALCTLRDHNQCGFFANRLIKSDIELKTPLMISGLRSCISMGTMASNANEPLELHINSSNNFELESV</sequence>
<keyword evidence="3" id="KW-0406">Ion transport</keyword>
<comment type="function">
    <text evidence="4">Subunit of the V1 complex of vacuolar(H+)-ATPase (V-ATPase), a multisubunit enzyme composed of a peripheral complex (V1) that hydrolyzes ATP and a membrane integral complex (V0) that translocates protons. V-ATPase is responsible for acidifying and maintaining the pH of intracellular compartments and in some cell types, is targeted to the plasma membrane, where it is responsible for acidifying the extracellular environment.</text>
</comment>
<evidence type="ECO:0000313" key="6">
    <source>
        <dbReference type="EMBL" id="CAK1548969.1"/>
    </source>
</evidence>
<comment type="similarity">
    <text evidence="1">Belongs to the V-ATPase D subunit family.</text>
</comment>
<dbReference type="InterPro" id="IPR002699">
    <property type="entry name" value="V_ATPase_D"/>
</dbReference>
<dbReference type="Gene3D" id="1.10.287.3240">
    <property type="match status" value="1"/>
</dbReference>
<feature type="region of interest" description="Disordered" evidence="5">
    <location>
        <begin position="356"/>
        <end position="418"/>
    </location>
</feature>
<protein>
    <submittedName>
        <fullName evidence="6">Uncharacterized protein</fullName>
    </submittedName>
</protein>
<feature type="region of interest" description="Disordered" evidence="5">
    <location>
        <begin position="458"/>
        <end position="488"/>
    </location>
</feature>
<dbReference type="Proteomes" id="UP001497472">
    <property type="component" value="Unassembled WGS sequence"/>
</dbReference>
<dbReference type="GO" id="GO:0046961">
    <property type="term" value="F:proton-transporting ATPase activity, rotational mechanism"/>
    <property type="evidence" value="ECO:0007669"/>
    <property type="project" value="InterPro"/>
</dbReference>
<dbReference type="EMBL" id="CAVLEF010000011">
    <property type="protein sequence ID" value="CAK1548969.1"/>
    <property type="molecule type" value="Genomic_DNA"/>
</dbReference>
<feature type="compositionally biased region" description="Acidic residues" evidence="5">
    <location>
        <begin position="1158"/>
        <end position="1175"/>
    </location>
</feature>
<evidence type="ECO:0000256" key="1">
    <source>
        <dbReference type="ARBA" id="ARBA00005850"/>
    </source>
</evidence>
<dbReference type="PANTHER" id="PTHR11671">
    <property type="entry name" value="V-TYPE ATP SYNTHASE SUBUNIT D"/>
    <property type="match status" value="1"/>
</dbReference>
<gene>
    <name evidence="6" type="ORF">LNINA_LOCUS8314</name>
</gene>
<evidence type="ECO:0000256" key="2">
    <source>
        <dbReference type="ARBA" id="ARBA00022448"/>
    </source>
</evidence>
<feature type="compositionally biased region" description="Polar residues" evidence="5">
    <location>
        <begin position="463"/>
        <end position="488"/>
    </location>
</feature>
<name>A0AAV1JJX9_9NEOP</name>
<evidence type="ECO:0000256" key="5">
    <source>
        <dbReference type="SAM" id="MobiDB-lite"/>
    </source>
</evidence>
<accession>A0AAV1JJX9</accession>
<dbReference type="Pfam" id="PF01813">
    <property type="entry name" value="ATP-synt_D"/>
    <property type="match status" value="1"/>
</dbReference>
<feature type="region of interest" description="Disordered" evidence="5">
    <location>
        <begin position="228"/>
        <end position="247"/>
    </location>
</feature>
<evidence type="ECO:0000256" key="4">
    <source>
        <dbReference type="ARBA" id="ARBA00045737"/>
    </source>
</evidence>
<evidence type="ECO:0000256" key="3">
    <source>
        <dbReference type="ARBA" id="ARBA00023065"/>
    </source>
</evidence>
<evidence type="ECO:0000313" key="7">
    <source>
        <dbReference type="Proteomes" id="UP001497472"/>
    </source>
</evidence>
<dbReference type="AlphaFoldDB" id="A0AAV1JJX9"/>
<keyword evidence="7" id="KW-1185">Reference proteome</keyword>
<comment type="caution">
    <text evidence="6">The sequence shown here is derived from an EMBL/GenBank/DDBJ whole genome shotgun (WGS) entry which is preliminary data.</text>
</comment>